<proteinExistence type="inferred from homology"/>
<dbReference type="Gene3D" id="3.50.50.60">
    <property type="entry name" value="FAD/NAD(P)-binding domain"/>
    <property type="match status" value="2"/>
</dbReference>
<dbReference type="PANTHER" id="PTHR23023">
    <property type="entry name" value="DIMETHYLANILINE MONOOXYGENASE"/>
    <property type="match status" value="1"/>
</dbReference>
<accession>A0A6J4VZ35</accession>
<evidence type="ECO:0008006" key="8">
    <source>
        <dbReference type="Google" id="ProtNLM"/>
    </source>
</evidence>
<dbReference type="GO" id="GO:0050660">
    <property type="term" value="F:flavin adenine dinucleotide binding"/>
    <property type="evidence" value="ECO:0007669"/>
    <property type="project" value="InterPro"/>
</dbReference>
<evidence type="ECO:0000256" key="1">
    <source>
        <dbReference type="ARBA" id="ARBA00009183"/>
    </source>
</evidence>
<evidence type="ECO:0000256" key="5">
    <source>
        <dbReference type="ARBA" id="ARBA00022857"/>
    </source>
</evidence>
<evidence type="ECO:0000256" key="6">
    <source>
        <dbReference type="ARBA" id="ARBA00023002"/>
    </source>
</evidence>
<keyword evidence="5" id="KW-0521">NADP</keyword>
<keyword evidence="4" id="KW-0274">FAD</keyword>
<dbReference type="AlphaFoldDB" id="A0A6J4VZ35"/>
<evidence type="ECO:0000256" key="3">
    <source>
        <dbReference type="ARBA" id="ARBA00022630"/>
    </source>
</evidence>
<dbReference type="InterPro" id="IPR020946">
    <property type="entry name" value="Flavin_mOase-like"/>
</dbReference>
<dbReference type="Pfam" id="PF00743">
    <property type="entry name" value="FMO-like"/>
    <property type="match status" value="1"/>
</dbReference>
<dbReference type="Pfam" id="PF13738">
    <property type="entry name" value="Pyr_redox_3"/>
    <property type="match status" value="1"/>
</dbReference>
<gene>
    <name evidence="7" type="ORF">AVDCRST_MAG81-4632</name>
</gene>
<organism evidence="7">
    <name type="scientific">uncultured Synechococcales cyanobacterium</name>
    <dbReference type="NCBI Taxonomy" id="1936017"/>
    <lineage>
        <taxon>Bacteria</taxon>
        <taxon>Bacillati</taxon>
        <taxon>Cyanobacteriota</taxon>
        <taxon>Cyanophyceae</taxon>
        <taxon>Synechococcales</taxon>
        <taxon>environmental samples</taxon>
    </lineage>
</organism>
<dbReference type="PRINTS" id="PR00469">
    <property type="entry name" value="PNDRDTASEII"/>
</dbReference>
<comment type="similarity">
    <text evidence="1">Belongs to the FMO family.</text>
</comment>
<dbReference type="SUPFAM" id="SSF51905">
    <property type="entry name" value="FAD/NAD(P)-binding domain"/>
    <property type="match status" value="2"/>
</dbReference>
<protein>
    <recommendedName>
        <fullName evidence="8">Cyclohexanone monooxygenase</fullName>
    </recommendedName>
</protein>
<evidence type="ECO:0000256" key="2">
    <source>
        <dbReference type="ARBA" id="ARBA00010139"/>
    </source>
</evidence>
<dbReference type="EMBL" id="CADCWO010000239">
    <property type="protein sequence ID" value="CAA9589261.1"/>
    <property type="molecule type" value="Genomic_DNA"/>
</dbReference>
<sequence>MSDKTTLVPADAYLENEYFWKNIMVFQENKRIAVIGAGISGISAAHVLKKQGYKAVVFEKYPELGGVWAVSYPEVRLQNISSQYHLSDFPWTFTPDLHPTQTQIQQYLDAAVNYFQIDVHLNHEVLALEELEEGWRVRYQNQAGCHEDTFKYVLIATGLYTQKNHPTFPGEVNFTGKVVTEREIKSLDIFNDKRVAVVGFGKSAIDMAVLAAQRGQQVHHIFRQPRWLIPRRILGLHYTHVLFSRINSVMVPSWAYPTTAERFLHRRLNFIVSSFWKLVEFILRLQIQWIGFGNQAAAGRLEAVQPTHSLVSDLRSATAIAPEAYYQFVAEGRIQPHQAEVFGFSQDTLKLEQSQEIQCDVVVLSLGSQTSVFPFLPEKYRHLLEVHKDGVQLYRHLVHPSIPNLGFVGFNHSFLHVPAVEIGTLWFCAYLAGELELPSVEQMEQDIEKVRQWKNEHIRFEPTRASGVNVRYQQYIDILLRDLQVSPYRKMPNILAEIFGRYHCFDYKNVSEEYSHNKTSRTAPLRPIAVST</sequence>
<dbReference type="InterPro" id="IPR000960">
    <property type="entry name" value="Flavin_mOase"/>
</dbReference>
<evidence type="ECO:0000256" key="4">
    <source>
        <dbReference type="ARBA" id="ARBA00022827"/>
    </source>
</evidence>
<reference evidence="7" key="1">
    <citation type="submission" date="2020-02" db="EMBL/GenBank/DDBJ databases">
        <authorList>
            <person name="Meier V. D."/>
        </authorList>
    </citation>
    <scope>NUCLEOTIDE SEQUENCE</scope>
    <source>
        <strain evidence="7">AVDCRST_MAG81</strain>
    </source>
</reference>
<dbReference type="InterPro" id="IPR050346">
    <property type="entry name" value="FMO-like"/>
</dbReference>
<dbReference type="InterPro" id="IPR036188">
    <property type="entry name" value="FAD/NAD-bd_sf"/>
</dbReference>
<keyword evidence="6" id="KW-0560">Oxidoreductase</keyword>
<name>A0A6J4VZ35_9CYAN</name>
<comment type="similarity">
    <text evidence="2">Belongs to the FAD-binding monooxygenase family.</text>
</comment>
<dbReference type="GO" id="GO:0004499">
    <property type="term" value="F:N,N-dimethylaniline monooxygenase activity"/>
    <property type="evidence" value="ECO:0007669"/>
    <property type="project" value="InterPro"/>
</dbReference>
<keyword evidence="3" id="KW-0285">Flavoprotein</keyword>
<dbReference type="PIRSF" id="PIRSF000332">
    <property type="entry name" value="FMO"/>
    <property type="match status" value="1"/>
</dbReference>
<dbReference type="GO" id="GO:0050661">
    <property type="term" value="F:NADP binding"/>
    <property type="evidence" value="ECO:0007669"/>
    <property type="project" value="InterPro"/>
</dbReference>
<evidence type="ECO:0000313" key="7">
    <source>
        <dbReference type="EMBL" id="CAA9589261.1"/>
    </source>
</evidence>